<dbReference type="GO" id="GO:0008854">
    <property type="term" value="F:exodeoxyribonuclease V activity"/>
    <property type="evidence" value="ECO:0007669"/>
    <property type="project" value="UniProtKB-EC"/>
</dbReference>
<dbReference type="Proteomes" id="UP001218788">
    <property type="component" value="Unassembled WGS sequence"/>
</dbReference>
<keyword evidence="15" id="KW-1185">Reference proteome</keyword>
<dbReference type="EC" id="5.6.2.3" evidence="11"/>
<keyword evidence="5 11" id="KW-0347">Helicase</keyword>
<evidence type="ECO:0000313" key="15">
    <source>
        <dbReference type="Proteomes" id="UP001218788"/>
    </source>
</evidence>
<dbReference type="InterPro" id="IPR006344">
    <property type="entry name" value="RecD"/>
</dbReference>
<dbReference type="Pfam" id="PF13245">
    <property type="entry name" value="AAA_19"/>
    <property type="match status" value="1"/>
</dbReference>
<evidence type="ECO:0000256" key="8">
    <source>
        <dbReference type="ARBA" id="ARBA00023125"/>
    </source>
</evidence>
<evidence type="ECO:0000259" key="12">
    <source>
        <dbReference type="Pfam" id="PF13538"/>
    </source>
</evidence>
<evidence type="ECO:0000259" key="13">
    <source>
        <dbReference type="Pfam" id="PF21185"/>
    </source>
</evidence>
<keyword evidence="9 11" id="KW-0234">DNA repair</keyword>
<dbReference type="EMBL" id="JAQQXP010000001">
    <property type="protein sequence ID" value="MDC8830722.1"/>
    <property type="molecule type" value="Genomic_DNA"/>
</dbReference>
<dbReference type="InterPro" id="IPR050534">
    <property type="entry name" value="Coronavir_polyprotein_1ab"/>
</dbReference>
<sequence>MKYTDFAACSAQFANIEAIDYFFAREMLQRGGDTLPTGSDEAIFCLLLALSAAQRAGNSCLSLTDIAETRWFEHAGQPDTGWQFGALDTLIQQATALSAAAPLNNKLILQDTRLYTARYWQFEQELVTQISQRCQPLTLTDRQQQQLKDVWPVLFSTVQSNTQEQDWQQVAVALCINRPFAMLSGGPGTGKTYTIARLLMALQVAWQGELSIVLTAPTGKAAQRLSESMDAALVQFSRSPALASYTAQLSQPAMTLHRLLGMPRWGINSRHSASNTIAADVIVVDESSMIDLALMTRLFRALAPHTRVILVGDPRQLPSVEAGNVLGDIIAAFGRSAQSGVDESTAAQLATLCPHLPALTRHTQQHPTPLVHFELKRAQRFGGQLAAVAAAINSGVVDGLWQQLGSADARQKDALNGVAQCAFNTIDAQFNAIVRDWFGGIAGAATLAEAMAQLQSVRWLTPFRQGEYGSEQLNSRIERLLTPGAAQRGIYRGRPVMITENHHGQRLYNGDVGLIWPDEQGVLKAWFAGAEHQYRSVPLMRLPRHETVYAMTIHKSQGSEFNRLMLLLPQAPSYHAAGIYTRELIYTGLTRAKEGALLVTSETILQQAVKHQQQRKTGLAERLRQAFE</sequence>
<keyword evidence="10 11" id="KW-0413">Isomerase</keyword>
<evidence type="ECO:0000256" key="7">
    <source>
        <dbReference type="ARBA" id="ARBA00022840"/>
    </source>
</evidence>
<keyword evidence="3 11" id="KW-0227">DNA damage</keyword>
<dbReference type="HAMAP" id="MF_01487">
    <property type="entry name" value="RecD"/>
    <property type="match status" value="1"/>
</dbReference>
<evidence type="ECO:0000256" key="9">
    <source>
        <dbReference type="ARBA" id="ARBA00023204"/>
    </source>
</evidence>
<dbReference type="InterPro" id="IPR041851">
    <property type="entry name" value="RecD_N_sf"/>
</dbReference>
<keyword evidence="1 11" id="KW-0540">Nuclease</keyword>
<evidence type="ECO:0000313" key="14">
    <source>
        <dbReference type="EMBL" id="MDC8830722.1"/>
    </source>
</evidence>
<reference evidence="14 15" key="1">
    <citation type="submission" date="2022-10" db="EMBL/GenBank/DDBJ databases">
        <title>Alteromonas sp. chi3 Genome sequencing.</title>
        <authorList>
            <person name="Park S."/>
        </authorList>
    </citation>
    <scope>NUCLEOTIDE SEQUENCE [LARGE SCALE GENOMIC DNA]</scope>
    <source>
        <strain evidence="15">chi3</strain>
    </source>
</reference>
<dbReference type="SUPFAM" id="SSF52540">
    <property type="entry name" value="P-loop containing nucleoside triphosphate hydrolases"/>
    <property type="match status" value="2"/>
</dbReference>
<keyword evidence="4 11" id="KW-0378">Hydrolase</keyword>
<evidence type="ECO:0000256" key="1">
    <source>
        <dbReference type="ARBA" id="ARBA00022722"/>
    </source>
</evidence>
<evidence type="ECO:0000256" key="6">
    <source>
        <dbReference type="ARBA" id="ARBA00022839"/>
    </source>
</evidence>
<evidence type="ECO:0000256" key="10">
    <source>
        <dbReference type="ARBA" id="ARBA00023235"/>
    </source>
</evidence>
<dbReference type="PANTHER" id="PTHR43788">
    <property type="entry name" value="DNA2/NAM7 HELICASE FAMILY MEMBER"/>
    <property type="match status" value="1"/>
</dbReference>
<comment type="subunit">
    <text evidence="11">Heterotrimer of RecB, RecC and RecD. All subunits contribute to DNA-binding.</text>
</comment>
<dbReference type="InterPro" id="IPR049550">
    <property type="entry name" value="RecD_N"/>
</dbReference>
<dbReference type="InterPro" id="IPR027417">
    <property type="entry name" value="P-loop_NTPase"/>
</dbReference>
<dbReference type="CDD" id="cd17933">
    <property type="entry name" value="DEXSc_RecD-like"/>
    <property type="match status" value="1"/>
</dbReference>
<dbReference type="CDD" id="cd18809">
    <property type="entry name" value="SF1_C_RecD"/>
    <property type="match status" value="1"/>
</dbReference>
<evidence type="ECO:0000256" key="11">
    <source>
        <dbReference type="HAMAP-Rule" id="MF_01487"/>
    </source>
</evidence>
<dbReference type="Pfam" id="PF21185">
    <property type="entry name" value="RecD_N"/>
    <property type="match status" value="1"/>
</dbReference>
<evidence type="ECO:0000256" key="2">
    <source>
        <dbReference type="ARBA" id="ARBA00022741"/>
    </source>
</evidence>
<feature type="domain" description="RecBCD enzyme subunit RecD N-terminal" evidence="13">
    <location>
        <begin position="16"/>
        <end position="115"/>
    </location>
</feature>
<keyword evidence="6 11" id="KW-0269">Exonuclease</keyword>
<dbReference type="NCBIfam" id="TIGR01447">
    <property type="entry name" value="recD"/>
    <property type="match status" value="1"/>
</dbReference>
<dbReference type="PANTHER" id="PTHR43788:SF6">
    <property type="entry name" value="DNA HELICASE B"/>
    <property type="match status" value="1"/>
</dbReference>
<organism evidence="14 15">
    <name type="scientific">Alteromonas gilva</name>
    <dbReference type="NCBI Taxonomy" id="2987522"/>
    <lineage>
        <taxon>Bacteria</taxon>
        <taxon>Pseudomonadati</taxon>
        <taxon>Pseudomonadota</taxon>
        <taxon>Gammaproteobacteria</taxon>
        <taxon>Alteromonadales</taxon>
        <taxon>Alteromonadaceae</taxon>
        <taxon>Alteromonas/Salinimonas group</taxon>
        <taxon>Alteromonas</taxon>
    </lineage>
</organism>
<comment type="function">
    <text evidence="11">A helicase/nuclease that prepares dsDNA breaks (DSB) for recombinational DNA repair. Binds to DSBs and unwinds DNA via a highly rapid and processive ATP-dependent bidirectional helicase activity. Unwinds dsDNA until it encounters a Chi (crossover hotspot instigator) sequence from the 3' direction. Cuts ssDNA a few nucleotides 3' to the Chi site. The properties and activities of the enzyme are changed at Chi. The Chi-altered holoenzyme produces a long 3'-ssDNA overhang and facilitates RecA-binding to the ssDNA for homologous DNA recombination and repair. Holoenzyme degrades any linearized DNA that is unable to undergo homologous recombination. In the holoenzyme this subunit has ssDNA-dependent ATPase and 5'-3' helicase activity. When added to pre-assembled RecBC greatly stimulates nuclease activity and augments holoenzyme processivity. Negatively regulates the RecA-loading ability of RecBCD.</text>
</comment>
<keyword evidence="2 11" id="KW-0547">Nucleotide-binding</keyword>
<proteinExistence type="inferred from homology"/>
<name>A0ABT5L4D3_9ALTE</name>
<comment type="miscellaneous">
    <text evidence="11">In the RecBCD complex, RecB has a slow 3'-5' helicase, an exonuclease activity and loads RecA onto ssDNA, RecD has a fast 5'-3' helicase activity, while RecC stimulates the ATPase and processivity of the RecB helicase and contributes to recognition of the Chi site.</text>
</comment>
<protein>
    <recommendedName>
        <fullName evidence="11">RecBCD enzyme subunit RecD</fullName>
        <ecNumber evidence="11">5.6.2.3</ecNumber>
    </recommendedName>
    <alternativeName>
        <fullName evidence="11">DNA 5'-3' helicase subunit RecD</fullName>
    </alternativeName>
    <alternativeName>
        <fullName evidence="11">Exonuclease V subunit RecD</fullName>
        <shortName evidence="11">ExoV subunit RecD</shortName>
    </alternativeName>
    <alternativeName>
        <fullName evidence="11">Helicase/nuclease RecBCD subunit RecD</fullName>
    </alternativeName>
</protein>
<dbReference type="Gene3D" id="1.10.10.1020">
    <property type="entry name" value="RecBCD complex, subunit RecD, N-terminal domain"/>
    <property type="match status" value="1"/>
</dbReference>
<gene>
    <name evidence="11 14" type="primary">recD</name>
    <name evidence="14" type="ORF">OIK42_08100</name>
</gene>
<keyword evidence="8 11" id="KW-0238">DNA-binding</keyword>
<comment type="caution">
    <text evidence="14">The sequence shown here is derived from an EMBL/GenBank/DDBJ whole genome shotgun (WGS) entry which is preliminary data.</text>
</comment>
<comment type="similarity">
    <text evidence="11">Belongs to the RecD family.</text>
</comment>
<feature type="binding site" evidence="11">
    <location>
        <begin position="185"/>
        <end position="192"/>
    </location>
    <ligand>
        <name>ATP</name>
        <dbReference type="ChEBI" id="CHEBI:30616"/>
    </ligand>
</feature>
<keyword evidence="7 11" id="KW-0067">ATP-binding</keyword>
<dbReference type="RefSeq" id="WP_273639640.1">
    <property type="nucleotide sequence ID" value="NZ_JAQQXP010000001.1"/>
</dbReference>
<evidence type="ECO:0000256" key="5">
    <source>
        <dbReference type="ARBA" id="ARBA00022806"/>
    </source>
</evidence>
<feature type="domain" description="UvrD-like helicase C-terminal" evidence="12">
    <location>
        <begin position="548"/>
        <end position="599"/>
    </location>
</feature>
<dbReference type="InterPro" id="IPR027785">
    <property type="entry name" value="UvrD-like_helicase_C"/>
</dbReference>
<evidence type="ECO:0000256" key="4">
    <source>
        <dbReference type="ARBA" id="ARBA00022801"/>
    </source>
</evidence>
<dbReference type="Gene3D" id="3.40.50.300">
    <property type="entry name" value="P-loop containing nucleotide triphosphate hydrolases"/>
    <property type="match status" value="2"/>
</dbReference>
<dbReference type="Pfam" id="PF13538">
    <property type="entry name" value="UvrD_C_2"/>
    <property type="match status" value="1"/>
</dbReference>
<evidence type="ECO:0000256" key="3">
    <source>
        <dbReference type="ARBA" id="ARBA00022763"/>
    </source>
</evidence>
<comment type="catalytic activity">
    <reaction evidence="11">
        <text>ATP + H2O = ADP + phosphate + H(+)</text>
        <dbReference type="Rhea" id="RHEA:13065"/>
        <dbReference type="ChEBI" id="CHEBI:15377"/>
        <dbReference type="ChEBI" id="CHEBI:15378"/>
        <dbReference type="ChEBI" id="CHEBI:30616"/>
        <dbReference type="ChEBI" id="CHEBI:43474"/>
        <dbReference type="ChEBI" id="CHEBI:456216"/>
        <dbReference type="EC" id="5.6.2.3"/>
    </reaction>
</comment>
<accession>A0ABT5L4D3</accession>